<keyword evidence="3" id="KW-1185">Reference proteome</keyword>
<dbReference type="Proteomes" id="UP000192343">
    <property type="component" value="Unassembled WGS sequence"/>
</dbReference>
<feature type="transmembrane region" description="Helical" evidence="1">
    <location>
        <begin position="381"/>
        <end position="400"/>
    </location>
</feature>
<dbReference type="AlphaFoldDB" id="A0A1Y1RUQ6"/>
<dbReference type="RefSeq" id="WP_083052169.1">
    <property type="nucleotide sequence ID" value="NZ_MWQY01000019.1"/>
</dbReference>
<keyword evidence="1" id="KW-0812">Transmembrane</keyword>
<dbReference type="PANTHER" id="PTHR30569">
    <property type="entry name" value="CYTOSINE TRANSPORTER CODB"/>
    <property type="match status" value="1"/>
</dbReference>
<gene>
    <name evidence="2" type="ORF">B4O97_15340</name>
</gene>
<accession>A0A1Y1RUQ6</accession>
<dbReference type="EMBL" id="MWQY01000019">
    <property type="protein sequence ID" value="ORC32826.1"/>
    <property type="molecule type" value="Genomic_DNA"/>
</dbReference>
<evidence type="ECO:0000256" key="1">
    <source>
        <dbReference type="SAM" id="Phobius"/>
    </source>
</evidence>
<feature type="transmembrane region" description="Helical" evidence="1">
    <location>
        <begin position="191"/>
        <end position="213"/>
    </location>
</feature>
<reference evidence="2 3" key="1">
    <citation type="submission" date="2017-03" db="EMBL/GenBank/DDBJ databases">
        <title>Draft Genome sequence of Marispirochaeta sp. strain JC444.</title>
        <authorList>
            <person name="Shivani Y."/>
            <person name="Subhash Y."/>
            <person name="Sasikala C."/>
            <person name="Ramana C."/>
        </authorList>
    </citation>
    <scope>NUCLEOTIDE SEQUENCE [LARGE SCALE GENOMIC DNA]</scope>
    <source>
        <strain evidence="2 3">JC444</strain>
    </source>
</reference>
<protein>
    <submittedName>
        <fullName evidence="2">Thiamine permease</fullName>
    </submittedName>
</protein>
<dbReference type="STRING" id="1963862.B4O97_15340"/>
<feature type="transmembrane region" description="Helical" evidence="1">
    <location>
        <begin position="327"/>
        <end position="344"/>
    </location>
</feature>
<dbReference type="GO" id="GO:0015209">
    <property type="term" value="F:cytosine transmembrane transporter activity"/>
    <property type="evidence" value="ECO:0007669"/>
    <property type="project" value="InterPro"/>
</dbReference>
<keyword evidence="1" id="KW-1133">Transmembrane helix</keyword>
<comment type="caution">
    <text evidence="2">The sequence shown here is derived from an EMBL/GenBank/DDBJ whole genome shotgun (WGS) entry which is preliminary data.</text>
</comment>
<dbReference type="Gene3D" id="1.10.4160.10">
    <property type="entry name" value="Hydantoin permease"/>
    <property type="match status" value="1"/>
</dbReference>
<feature type="transmembrane region" description="Helical" evidence="1">
    <location>
        <begin position="304"/>
        <end position="321"/>
    </location>
</feature>
<dbReference type="InterPro" id="IPR030191">
    <property type="entry name" value="CodB"/>
</dbReference>
<proteinExistence type="predicted"/>
<feature type="transmembrane region" description="Helical" evidence="1">
    <location>
        <begin position="356"/>
        <end position="375"/>
    </location>
</feature>
<feature type="transmembrane region" description="Helical" evidence="1">
    <location>
        <begin position="261"/>
        <end position="283"/>
    </location>
</feature>
<feature type="transmembrane region" description="Helical" evidence="1">
    <location>
        <begin position="50"/>
        <end position="75"/>
    </location>
</feature>
<dbReference type="PANTHER" id="PTHR30569:SF0">
    <property type="entry name" value="CYTOSINE PERMEASE"/>
    <property type="match status" value="1"/>
</dbReference>
<dbReference type="GO" id="GO:0005886">
    <property type="term" value="C:plasma membrane"/>
    <property type="evidence" value="ECO:0007669"/>
    <property type="project" value="TreeGrafter"/>
</dbReference>
<sequence length="411" mass="42835">MTTESTLHSEVRTSSPVSLSSLHLGILWFGAAVSLAEIITGTLYSSMSTGSAVLAILAGHLIGAVAFYAVGWISWKEDKDAIAIADSSLGNAGVRIFALINALQLLGWTAVMILAGAEGLKAAAAATGLQISLPRARLITGLLLLVWTAAGFRGMRNLNIAAVTLLFILSVLWAVKLFMLPGPAGQEANTAPAFGGMLELAVIMPLSWLPLVGDYTRNAGKGRRGVSAAALGYFIGSCAMYLLGLLSILKVPDAGPVASMLLAGLGPGAALVVLLSTVTTGFLDVHSAGVSLRLVFPRLGQRTTPLLMGLSGLALALAVPGGWYEHFLYALGSVFAPFFGVIFCRRLFFSSSPPSISDVLLGFGAWAAGLAGYYVLLPQGFPLGVSVPALIISMISYYLLQKGAALWTQKH</sequence>
<feature type="transmembrane region" description="Helical" evidence="1">
    <location>
        <begin position="159"/>
        <end position="179"/>
    </location>
</feature>
<organism evidence="2 3">
    <name type="scientific">Marispirochaeta aestuarii</name>
    <dbReference type="NCBI Taxonomy" id="1963862"/>
    <lineage>
        <taxon>Bacteria</taxon>
        <taxon>Pseudomonadati</taxon>
        <taxon>Spirochaetota</taxon>
        <taxon>Spirochaetia</taxon>
        <taxon>Spirochaetales</taxon>
        <taxon>Spirochaetaceae</taxon>
        <taxon>Marispirochaeta</taxon>
    </lineage>
</organism>
<feature type="transmembrane region" description="Helical" evidence="1">
    <location>
        <begin position="21"/>
        <end position="44"/>
    </location>
</feature>
<dbReference type="OrthoDB" id="9780088at2"/>
<evidence type="ECO:0000313" key="2">
    <source>
        <dbReference type="EMBL" id="ORC32826.1"/>
    </source>
</evidence>
<feature type="transmembrane region" description="Helical" evidence="1">
    <location>
        <begin position="135"/>
        <end position="152"/>
    </location>
</feature>
<keyword evidence="1" id="KW-0472">Membrane</keyword>
<feature type="transmembrane region" description="Helical" evidence="1">
    <location>
        <begin position="225"/>
        <end position="249"/>
    </location>
</feature>
<name>A0A1Y1RUQ6_9SPIO</name>
<evidence type="ECO:0000313" key="3">
    <source>
        <dbReference type="Proteomes" id="UP000192343"/>
    </source>
</evidence>
<feature type="transmembrane region" description="Helical" evidence="1">
    <location>
        <begin position="96"/>
        <end position="115"/>
    </location>
</feature>